<accession>A0AA38VMX8</accession>
<reference evidence="7" key="1">
    <citation type="submission" date="2022-07" db="EMBL/GenBank/DDBJ databases">
        <title>Fungi with potential for degradation of polypropylene.</title>
        <authorList>
            <person name="Gostincar C."/>
        </authorList>
    </citation>
    <scope>NUCLEOTIDE SEQUENCE</scope>
    <source>
        <strain evidence="7">EXF-13308</strain>
    </source>
</reference>
<keyword evidence="4 6" id="KW-0472">Membrane</keyword>
<evidence type="ECO:0000313" key="8">
    <source>
        <dbReference type="Proteomes" id="UP001174694"/>
    </source>
</evidence>
<evidence type="ECO:0000313" key="7">
    <source>
        <dbReference type="EMBL" id="KAJ9142362.1"/>
    </source>
</evidence>
<feature type="compositionally biased region" description="Basic and acidic residues" evidence="5">
    <location>
        <begin position="308"/>
        <end position="333"/>
    </location>
</feature>
<comment type="caution">
    <text evidence="7">The sequence shown here is derived from an EMBL/GenBank/DDBJ whole genome shotgun (WGS) entry which is preliminary data.</text>
</comment>
<feature type="region of interest" description="Disordered" evidence="5">
    <location>
        <begin position="254"/>
        <end position="286"/>
    </location>
</feature>
<feature type="compositionally biased region" description="Polar residues" evidence="5">
    <location>
        <begin position="1"/>
        <end position="36"/>
    </location>
</feature>
<protein>
    <recommendedName>
        <fullName evidence="9">Cytochrome oxidase c assembly-domain-containing protein</fullName>
    </recommendedName>
</protein>
<comment type="subcellular location">
    <subcellularLocation>
        <location evidence="1">Membrane</location>
        <topology evidence="1">Single-pass membrane protein</topology>
    </subcellularLocation>
</comment>
<evidence type="ECO:0008006" key="9">
    <source>
        <dbReference type="Google" id="ProtNLM"/>
    </source>
</evidence>
<keyword evidence="3 6" id="KW-1133">Transmembrane helix</keyword>
<name>A0AA38VMX8_9PEZI</name>
<dbReference type="Proteomes" id="UP001174694">
    <property type="component" value="Unassembled WGS sequence"/>
</dbReference>
<feature type="region of interest" description="Disordered" evidence="5">
    <location>
        <begin position="1"/>
        <end position="66"/>
    </location>
</feature>
<dbReference type="EMBL" id="JANBVO010000022">
    <property type="protein sequence ID" value="KAJ9142362.1"/>
    <property type="molecule type" value="Genomic_DNA"/>
</dbReference>
<feature type="region of interest" description="Disordered" evidence="5">
    <location>
        <begin position="308"/>
        <end position="348"/>
    </location>
</feature>
<dbReference type="Pfam" id="PF14880">
    <property type="entry name" value="COX14"/>
    <property type="match status" value="1"/>
</dbReference>
<evidence type="ECO:0000256" key="4">
    <source>
        <dbReference type="ARBA" id="ARBA00023136"/>
    </source>
</evidence>
<evidence type="ECO:0000256" key="6">
    <source>
        <dbReference type="SAM" id="Phobius"/>
    </source>
</evidence>
<sequence length="348" mass="37600">MTVTTAPRSVSDATRFTPTTPHASSKPASGQATASRTRFPPASASPRRQSPQSSGGPVPPAETPEQRVARLRAAHLAAKNMEISRFDRFVTGSRRFLDSTHKFTVLGLIGFTAIAGLVTVYTTVDMLRYNRKRKAEFLEAQKQMRSDSLEAARLAYMRGDATDEQIALVEEANTRAAAGGDGAAAFKMPSILGTPSPVTGAPVGASEGKLQTGATWPGAMVEETAAKPGESPAAPQQEKKVSGGLKAWLFSSLSKEEEGEEVGTSERRLGWESLSEEDDGAGVRDSDLIRAVEEKQAYIKEKAREAFEKEKENQRKGGLLDRVGIEGARDSPDRATNNDAPKKSWWHW</sequence>
<proteinExistence type="predicted"/>
<evidence type="ECO:0000256" key="1">
    <source>
        <dbReference type="ARBA" id="ARBA00004167"/>
    </source>
</evidence>
<dbReference type="InterPro" id="IPR029208">
    <property type="entry name" value="COX14"/>
</dbReference>
<evidence type="ECO:0000256" key="3">
    <source>
        <dbReference type="ARBA" id="ARBA00022989"/>
    </source>
</evidence>
<dbReference type="AlphaFoldDB" id="A0AA38VMX8"/>
<keyword evidence="2 6" id="KW-0812">Transmembrane</keyword>
<feature type="transmembrane region" description="Helical" evidence="6">
    <location>
        <begin position="103"/>
        <end position="124"/>
    </location>
</feature>
<organism evidence="7 8">
    <name type="scientific">Pleurostoma richardsiae</name>
    <dbReference type="NCBI Taxonomy" id="41990"/>
    <lineage>
        <taxon>Eukaryota</taxon>
        <taxon>Fungi</taxon>
        <taxon>Dikarya</taxon>
        <taxon>Ascomycota</taxon>
        <taxon>Pezizomycotina</taxon>
        <taxon>Sordariomycetes</taxon>
        <taxon>Sordariomycetidae</taxon>
        <taxon>Calosphaeriales</taxon>
        <taxon>Pleurostomataceae</taxon>
        <taxon>Pleurostoma</taxon>
    </lineage>
</organism>
<gene>
    <name evidence="7" type="ORF">NKR23_g7197</name>
</gene>
<evidence type="ECO:0000256" key="5">
    <source>
        <dbReference type="SAM" id="MobiDB-lite"/>
    </source>
</evidence>
<dbReference type="GO" id="GO:0016020">
    <property type="term" value="C:membrane"/>
    <property type="evidence" value="ECO:0007669"/>
    <property type="project" value="UniProtKB-SubCell"/>
</dbReference>
<evidence type="ECO:0000256" key="2">
    <source>
        <dbReference type="ARBA" id="ARBA00022692"/>
    </source>
</evidence>
<feature type="compositionally biased region" description="Low complexity" evidence="5">
    <location>
        <begin position="40"/>
        <end position="56"/>
    </location>
</feature>
<keyword evidence="8" id="KW-1185">Reference proteome</keyword>